<organism evidence="1 2">
    <name type="scientific">Halteria grandinella</name>
    <dbReference type="NCBI Taxonomy" id="5974"/>
    <lineage>
        <taxon>Eukaryota</taxon>
        <taxon>Sar</taxon>
        <taxon>Alveolata</taxon>
        <taxon>Ciliophora</taxon>
        <taxon>Intramacronucleata</taxon>
        <taxon>Spirotrichea</taxon>
        <taxon>Stichotrichia</taxon>
        <taxon>Sporadotrichida</taxon>
        <taxon>Halteriidae</taxon>
        <taxon>Halteria</taxon>
    </lineage>
</organism>
<name>A0A8J8P1K6_HALGN</name>
<keyword evidence="2" id="KW-1185">Reference proteome</keyword>
<gene>
    <name evidence="1" type="ORF">FGO68_gene8794</name>
</gene>
<reference evidence="1" key="1">
    <citation type="submission" date="2019-06" db="EMBL/GenBank/DDBJ databases">
        <authorList>
            <person name="Zheng W."/>
        </authorList>
    </citation>
    <scope>NUCLEOTIDE SEQUENCE</scope>
    <source>
        <strain evidence="1">QDHG01</strain>
    </source>
</reference>
<sequence>MVVQKYMIEETLRNLNEDFKLEFPKVGGRQVMEMYTKATPIRQREFDKFDWYIYPFKNGTSEFYTTTAQQMKEIEYCFYMHYLAKVFTNLSPLLASKDIQHLSFKYGVFCHAPAKNELLFHNISPKKTASECYCDVMGNCYYSPLCRGFFISATANPNMTVQADLTIVASKDRIAMAVCAPLVDPRSESKGFIGTQCGNINPTYAFDRPNQGNLVMDLYFYNQNNTNYVIADNQDIVSDILKSTYNNTYTISGTLLGTPLNLSQLSSKRLIFKQCLRQRNSQKSTFFQSPMLRQPTLIGIIRASKLSNLSQLFQCNGDHQLFCKLCELSTEHAAEKEILHSGCYV</sequence>
<evidence type="ECO:0000313" key="2">
    <source>
        <dbReference type="Proteomes" id="UP000785679"/>
    </source>
</evidence>
<dbReference type="Proteomes" id="UP000785679">
    <property type="component" value="Unassembled WGS sequence"/>
</dbReference>
<proteinExistence type="predicted"/>
<protein>
    <submittedName>
        <fullName evidence="1">Uncharacterized protein</fullName>
    </submittedName>
</protein>
<comment type="caution">
    <text evidence="1">The sequence shown here is derived from an EMBL/GenBank/DDBJ whole genome shotgun (WGS) entry which is preliminary data.</text>
</comment>
<dbReference type="EMBL" id="RRYP01001561">
    <property type="protein sequence ID" value="TNV85771.1"/>
    <property type="molecule type" value="Genomic_DNA"/>
</dbReference>
<dbReference type="AlphaFoldDB" id="A0A8J8P1K6"/>
<evidence type="ECO:0000313" key="1">
    <source>
        <dbReference type="EMBL" id="TNV85771.1"/>
    </source>
</evidence>
<accession>A0A8J8P1K6</accession>